<reference evidence="1" key="3">
    <citation type="submission" date="2010-09" db="EMBL/GenBank/DDBJ databases">
        <title>Annotation of Gaeumannomyces graminis var. tritici R3-111a-1.</title>
        <authorList>
            <consortium name="The Broad Institute Genome Sequencing Platform"/>
            <person name="Ma L.-J."/>
            <person name="Dead R."/>
            <person name="Young S.K."/>
            <person name="Zeng Q."/>
            <person name="Gargeya S."/>
            <person name="Fitzgerald M."/>
            <person name="Haas B."/>
            <person name="Abouelleil A."/>
            <person name="Alvarado L."/>
            <person name="Arachchi H.M."/>
            <person name="Berlin A."/>
            <person name="Brown A."/>
            <person name="Chapman S.B."/>
            <person name="Chen Z."/>
            <person name="Dunbar C."/>
            <person name="Freedman E."/>
            <person name="Gearin G."/>
            <person name="Gellesch M."/>
            <person name="Goldberg J."/>
            <person name="Griggs A."/>
            <person name="Gujja S."/>
            <person name="Heiman D."/>
            <person name="Howarth C."/>
            <person name="Larson L."/>
            <person name="Lui A."/>
            <person name="MacDonald P.J.P."/>
            <person name="Mehta T."/>
            <person name="Montmayeur A."/>
            <person name="Murphy C."/>
            <person name="Neiman D."/>
            <person name="Pearson M."/>
            <person name="Priest M."/>
            <person name="Roberts A."/>
            <person name="Saif S."/>
            <person name="Shea T."/>
            <person name="Shenoy N."/>
            <person name="Sisk P."/>
            <person name="Stolte C."/>
            <person name="Sykes S."/>
            <person name="Yandava C."/>
            <person name="Wortman J."/>
            <person name="Nusbaum C."/>
            <person name="Birren B."/>
        </authorList>
    </citation>
    <scope>NUCLEOTIDE SEQUENCE</scope>
    <source>
        <strain evidence="1">R3-111a-1</strain>
    </source>
</reference>
<evidence type="ECO:0000313" key="3">
    <source>
        <dbReference type="Proteomes" id="UP000006039"/>
    </source>
</evidence>
<reference evidence="2" key="5">
    <citation type="submission" date="2018-04" db="UniProtKB">
        <authorList>
            <consortium name="EnsemblFungi"/>
        </authorList>
    </citation>
    <scope>IDENTIFICATION</scope>
    <source>
        <strain evidence="2">R3-111a-1</strain>
    </source>
</reference>
<reference evidence="1" key="2">
    <citation type="submission" date="2010-07" db="EMBL/GenBank/DDBJ databases">
        <authorList>
            <consortium name="The Broad Institute Genome Sequencing Platform"/>
            <consortium name="Broad Institute Genome Sequencing Center for Infectious Disease"/>
            <person name="Ma L.-J."/>
            <person name="Dead R."/>
            <person name="Young S."/>
            <person name="Zeng Q."/>
            <person name="Koehrsen M."/>
            <person name="Alvarado L."/>
            <person name="Berlin A."/>
            <person name="Chapman S.B."/>
            <person name="Chen Z."/>
            <person name="Freedman E."/>
            <person name="Gellesch M."/>
            <person name="Goldberg J."/>
            <person name="Griggs A."/>
            <person name="Gujja S."/>
            <person name="Heilman E.R."/>
            <person name="Heiman D."/>
            <person name="Hepburn T."/>
            <person name="Howarth C."/>
            <person name="Jen D."/>
            <person name="Larson L."/>
            <person name="Mehta T."/>
            <person name="Neiman D."/>
            <person name="Pearson M."/>
            <person name="Roberts A."/>
            <person name="Saif S."/>
            <person name="Shea T."/>
            <person name="Shenoy N."/>
            <person name="Sisk P."/>
            <person name="Stolte C."/>
            <person name="Sykes S."/>
            <person name="Walk T."/>
            <person name="White J."/>
            <person name="Yandava C."/>
            <person name="Haas B."/>
            <person name="Nusbaum C."/>
            <person name="Birren B."/>
        </authorList>
    </citation>
    <scope>NUCLEOTIDE SEQUENCE</scope>
    <source>
        <strain evidence="1">R3-111a-1</strain>
    </source>
</reference>
<dbReference type="HOGENOM" id="CLU_1948950_0_0_1"/>
<gene>
    <name evidence="2" type="primary">20348059</name>
    <name evidence="1" type="ORF">GGTG_07601</name>
</gene>
<evidence type="ECO:0008006" key="4">
    <source>
        <dbReference type="Google" id="ProtNLM"/>
    </source>
</evidence>
<sequence>MSDPFSIIAGGCGLAVQIVDVGIKIKKLYEQFDGAPSLAIPIDDQADIPPQTAAVLAFSKAYCQKVLEELQGVAGELHAQLEKAQGRGSARRRFATLKIVLKKDVLAQHEARLARASGFLMQAKLSYIM</sequence>
<accession>J3P253</accession>
<dbReference type="eggNOG" id="ENOG502T82M">
    <property type="taxonomic scope" value="Eukaryota"/>
</dbReference>
<dbReference type="GeneID" id="20348059"/>
<dbReference type="RefSeq" id="XP_009223689.1">
    <property type="nucleotide sequence ID" value="XM_009225425.1"/>
</dbReference>
<dbReference type="Proteomes" id="UP000006039">
    <property type="component" value="Unassembled WGS sequence"/>
</dbReference>
<reference evidence="2" key="4">
    <citation type="journal article" date="2015" name="G3 (Bethesda)">
        <title>Genome sequences of three phytopathogenic species of the Magnaporthaceae family of fungi.</title>
        <authorList>
            <person name="Okagaki L.H."/>
            <person name="Nunes C.C."/>
            <person name="Sailsbery J."/>
            <person name="Clay B."/>
            <person name="Brown D."/>
            <person name="John T."/>
            <person name="Oh Y."/>
            <person name="Young N."/>
            <person name="Fitzgerald M."/>
            <person name="Haas B.J."/>
            <person name="Zeng Q."/>
            <person name="Young S."/>
            <person name="Adiconis X."/>
            <person name="Fan L."/>
            <person name="Levin J.Z."/>
            <person name="Mitchell T.K."/>
            <person name="Okubara P.A."/>
            <person name="Farman M.L."/>
            <person name="Kohn L.M."/>
            <person name="Birren B."/>
            <person name="Ma L.-J."/>
            <person name="Dean R.A."/>
        </authorList>
    </citation>
    <scope>NUCLEOTIDE SEQUENCE</scope>
    <source>
        <strain evidence="2">R3-111a-1</strain>
    </source>
</reference>
<dbReference type="VEuPathDB" id="FungiDB:GGTG_07601"/>
<reference evidence="3" key="1">
    <citation type="submission" date="2010-07" db="EMBL/GenBank/DDBJ databases">
        <title>The genome sequence of Gaeumannomyces graminis var. tritici strain R3-111a-1.</title>
        <authorList>
            <consortium name="The Broad Institute Genome Sequencing Platform"/>
            <person name="Ma L.-J."/>
            <person name="Dead R."/>
            <person name="Young S."/>
            <person name="Zeng Q."/>
            <person name="Koehrsen M."/>
            <person name="Alvarado L."/>
            <person name="Berlin A."/>
            <person name="Chapman S.B."/>
            <person name="Chen Z."/>
            <person name="Freedman E."/>
            <person name="Gellesch M."/>
            <person name="Goldberg J."/>
            <person name="Griggs A."/>
            <person name="Gujja S."/>
            <person name="Heilman E.R."/>
            <person name="Heiman D."/>
            <person name="Hepburn T."/>
            <person name="Howarth C."/>
            <person name="Jen D."/>
            <person name="Larson L."/>
            <person name="Mehta T."/>
            <person name="Neiman D."/>
            <person name="Pearson M."/>
            <person name="Roberts A."/>
            <person name="Saif S."/>
            <person name="Shea T."/>
            <person name="Shenoy N."/>
            <person name="Sisk P."/>
            <person name="Stolte C."/>
            <person name="Sykes S."/>
            <person name="Walk T."/>
            <person name="White J."/>
            <person name="Yandava C."/>
            <person name="Haas B."/>
            <person name="Nusbaum C."/>
            <person name="Birren B."/>
        </authorList>
    </citation>
    <scope>NUCLEOTIDE SEQUENCE [LARGE SCALE GENOMIC DNA]</scope>
    <source>
        <strain evidence="3">R3-111a-1</strain>
    </source>
</reference>
<dbReference type="EnsemblFungi" id="EJT73745">
    <property type="protein sequence ID" value="EJT73745"/>
    <property type="gene ID" value="GGTG_07601"/>
</dbReference>
<evidence type="ECO:0000313" key="1">
    <source>
        <dbReference type="EMBL" id="EJT73745.1"/>
    </source>
</evidence>
<protein>
    <recommendedName>
        <fullName evidence="4">NACHT-NTPase and P-loop NTPases N-terminal domain-containing protein</fullName>
    </recommendedName>
</protein>
<evidence type="ECO:0000313" key="2">
    <source>
        <dbReference type="EnsemblFungi" id="EJT73745"/>
    </source>
</evidence>
<proteinExistence type="predicted"/>
<name>J3P253_GAET3</name>
<dbReference type="AlphaFoldDB" id="J3P253"/>
<keyword evidence="3" id="KW-1185">Reference proteome</keyword>
<organism evidence="1">
    <name type="scientific">Gaeumannomyces tritici (strain R3-111a-1)</name>
    <name type="common">Wheat and barley take-all root rot fungus</name>
    <name type="synonym">Gaeumannomyces graminis var. tritici</name>
    <dbReference type="NCBI Taxonomy" id="644352"/>
    <lineage>
        <taxon>Eukaryota</taxon>
        <taxon>Fungi</taxon>
        <taxon>Dikarya</taxon>
        <taxon>Ascomycota</taxon>
        <taxon>Pezizomycotina</taxon>
        <taxon>Sordariomycetes</taxon>
        <taxon>Sordariomycetidae</taxon>
        <taxon>Magnaporthales</taxon>
        <taxon>Magnaporthaceae</taxon>
        <taxon>Gaeumannomyces</taxon>
    </lineage>
</organism>
<dbReference type="EMBL" id="GL385398">
    <property type="protein sequence ID" value="EJT73745.1"/>
    <property type="molecule type" value="Genomic_DNA"/>
</dbReference>
<dbReference type="OrthoDB" id="3200163at2759"/>